<keyword evidence="2" id="KW-1185">Reference proteome</keyword>
<accession>A0A8J2QYQ0</accession>
<sequence>MSLAENWNSRATGSILRTYSASPGGQFSISAKPYLVMQKKPFVPLNGTLLFDSSSESDEEDEKIVKTQVEESDEEESVIVLSEELENKKEDYNVPTYDYSGETVLSSPLVGEGTGSIAVIGDDIDTAGVTSIDGVVPIGGDIGFNGPLRASGSVTIIARSGPHRLTFPSYFPMTFFKVMPLAGLPRAEESSFSSSLPDPVSAGTGSLSVSGEMPVNGVTDLAGTVPIVGDVSFGGQVFAKGTVTICGSM</sequence>
<dbReference type="EMBL" id="CAKASE010000070">
    <property type="protein sequence ID" value="CAG9573491.1"/>
    <property type="molecule type" value="Genomic_DNA"/>
</dbReference>
<protein>
    <submittedName>
        <fullName evidence="1">(African queen) hypothetical protein</fullName>
    </submittedName>
</protein>
<name>A0A8J2QYQ0_9NEOP</name>
<comment type="caution">
    <text evidence="1">The sequence shown here is derived from an EMBL/GenBank/DDBJ whole genome shotgun (WGS) entry which is preliminary data.</text>
</comment>
<gene>
    <name evidence="1" type="ORF">DCHRY22_LOCUS10473</name>
</gene>
<dbReference type="OrthoDB" id="7490938at2759"/>
<organism evidence="1 2">
    <name type="scientific">Danaus chrysippus</name>
    <name type="common">African queen</name>
    <dbReference type="NCBI Taxonomy" id="151541"/>
    <lineage>
        <taxon>Eukaryota</taxon>
        <taxon>Metazoa</taxon>
        <taxon>Ecdysozoa</taxon>
        <taxon>Arthropoda</taxon>
        <taxon>Hexapoda</taxon>
        <taxon>Insecta</taxon>
        <taxon>Pterygota</taxon>
        <taxon>Neoptera</taxon>
        <taxon>Endopterygota</taxon>
        <taxon>Lepidoptera</taxon>
        <taxon>Glossata</taxon>
        <taxon>Ditrysia</taxon>
        <taxon>Papilionoidea</taxon>
        <taxon>Nymphalidae</taxon>
        <taxon>Danainae</taxon>
        <taxon>Danaini</taxon>
        <taxon>Danaina</taxon>
        <taxon>Danaus</taxon>
        <taxon>Anosia</taxon>
    </lineage>
</organism>
<dbReference type="AlphaFoldDB" id="A0A8J2QYQ0"/>
<dbReference type="Proteomes" id="UP000789524">
    <property type="component" value="Unassembled WGS sequence"/>
</dbReference>
<evidence type="ECO:0000313" key="2">
    <source>
        <dbReference type="Proteomes" id="UP000789524"/>
    </source>
</evidence>
<reference evidence="1" key="1">
    <citation type="submission" date="2021-09" db="EMBL/GenBank/DDBJ databases">
        <authorList>
            <person name="Martin H S."/>
        </authorList>
    </citation>
    <scope>NUCLEOTIDE SEQUENCE</scope>
</reference>
<proteinExistence type="predicted"/>
<evidence type="ECO:0000313" key="1">
    <source>
        <dbReference type="EMBL" id="CAG9573491.1"/>
    </source>
</evidence>